<organism evidence="8 9">
    <name type="scientific">Caldinitratiruptor microaerophilus</name>
    <dbReference type="NCBI Taxonomy" id="671077"/>
    <lineage>
        <taxon>Bacteria</taxon>
        <taxon>Bacillati</taxon>
        <taxon>Bacillota</taxon>
        <taxon>Clostridia</taxon>
        <taxon>Eubacteriales</taxon>
        <taxon>Symbiobacteriaceae</taxon>
        <taxon>Caldinitratiruptor</taxon>
    </lineage>
</organism>
<keyword evidence="2 6" id="KW-0540">Nuclease</keyword>
<dbReference type="InterPro" id="IPR044153">
    <property type="entry name" value="PIN_Pae0151-like"/>
</dbReference>
<dbReference type="GO" id="GO:0000287">
    <property type="term" value="F:magnesium ion binding"/>
    <property type="evidence" value="ECO:0007669"/>
    <property type="project" value="UniProtKB-UniRule"/>
</dbReference>
<accession>A0AA35CIF7</accession>
<dbReference type="InterPro" id="IPR051619">
    <property type="entry name" value="TypeII_TA_RNase_PINc/VapC"/>
</dbReference>
<sequence>MARYVVDACVAVKWYVPEVASDRAVAILKGGHELLAPELILSEFGNIIWKKVSRGSLSAPEGGEIVDAFLGTRPVECYPVEPYVRAAFDIATRYRCTVYDALYLAVAIAEDGLLVTADERFANALQNTPVAGYVSLL</sequence>
<dbReference type="InterPro" id="IPR002716">
    <property type="entry name" value="PIN_dom"/>
</dbReference>
<dbReference type="EC" id="3.1.-.-" evidence="6"/>
<dbReference type="AlphaFoldDB" id="A0AA35CIF7"/>
<reference evidence="8" key="1">
    <citation type="submission" date="2022-03" db="EMBL/GenBank/DDBJ databases">
        <title>Complete genome sequence of Caldinitratiruptor microaerophilus.</title>
        <authorList>
            <person name="Mukaiyama R."/>
            <person name="Nishiyama T."/>
            <person name="Ueda K."/>
        </authorList>
    </citation>
    <scope>NUCLEOTIDE SEQUENCE</scope>
    <source>
        <strain evidence="8">JCM 16183</strain>
    </source>
</reference>
<evidence type="ECO:0000313" key="8">
    <source>
        <dbReference type="EMBL" id="BDG59730.1"/>
    </source>
</evidence>
<dbReference type="GO" id="GO:0090729">
    <property type="term" value="F:toxin activity"/>
    <property type="evidence" value="ECO:0007669"/>
    <property type="project" value="UniProtKB-KW"/>
</dbReference>
<name>A0AA35CIF7_9FIRM</name>
<dbReference type="PANTHER" id="PTHR35901:SF1">
    <property type="entry name" value="EXONUCLEASE VAPC9"/>
    <property type="match status" value="1"/>
</dbReference>
<keyword evidence="1 6" id="KW-1277">Toxin-antitoxin system</keyword>
<keyword evidence="5 6" id="KW-0460">Magnesium</keyword>
<evidence type="ECO:0000313" key="9">
    <source>
        <dbReference type="Proteomes" id="UP001163687"/>
    </source>
</evidence>
<dbReference type="GO" id="GO:0003677">
    <property type="term" value="F:DNA binding"/>
    <property type="evidence" value="ECO:0007669"/>
    <property type="project" value="UniProtKB-KW"/>
</dbReference>
<dbReference type="Pfam" id="PF01850">
    <property type="entry name" value="PIN"/>
    <property type="match status" value="1"/>
</dbReference>
<keyword evidence="3 6" id="KW-0479">Metal-binding</keyword>
<dbReference type="CDD" id="cd09873">
    <property type="entry name" value="PIN_Pae0151-like"/>
    <property type="match status" value="1"/>
</dbReference>
<dbReference type="HAMAP" id="MF_00265">
    <property type="entry name" value="VapC_Nob1"/>
    <property type="match status" value="1"/>
</dbReference>
<feature type="binding site" evidence="6">
    <location>
        <position position="7"/>
    </location>
    <ligand>
        <name>Mg(2+)</name>
        <dbReference type="ChEBI" id="CHEBI:18420"/>
    </ligand>
</feature>
<evidence type="ECO:0000256" key="3">
    <source>
        <dbReference type="ARBA" id="ARBA00022723"/>
    </source>
</evidence>
<protein>
    <recommendedName>
        <fullName evidence="6">Ribonuclease VapC</fullName>
        <shortName evidence="6">RNase VapC</shortName>
        <ecNumber evidence="6">3.1.-.-</ecNumber>
    </recommendedName>
    <alternativeName>
        <fullName evidence="6">Toxin VapC</fullName>
    </alternativeName>
</protein>
<dbReference type="SUPFAM" id="SSF88723">
    <property type="entry name" value="PIN domain-like"/>
    <property type="match status" value="1"/>
</dbReference>
<comment type="function">
    <text evidence="6">Toxic component of a toxin-antitoxin (TA) system. An RNase.</text>
</comment>
<evidence type="ECO:0000256" key="1">
    <source>
        <dbReference type="ARBA" id="ARBA00022649"/>
    </source>
</evidence>
<keyword evidence="6" id="KW-0800">Toxin</keyword>
<gene>
    <name evidence="6" type="primary">vapC</name>
    <name evidence="8" type="ORF">caldi_08200</name>
</gene>
<dbReference type="GO" id="GO:0016787">
    <property type="term" value="F:hydrolase activity"/>
    <property type="evidence" value="ECO:0007669"/>
    <property type="project" value="UniProtKB-KW"/>
</dbReference>
<comment type="similarity">
    <text evidence="6">Belongs to the PINc/VapC protein family.</text>
</comment>
<dbReference type="InterPro" id="IPR029060">
    <property type="entry name" value="PIN-like_dom_sf"/>
</dbReference>
<evidence type="ECO:0000259" key="7">
    <source>
        <dbReference type="Pfam" id="PF01850"/>
    </source>
</evidence>
<keyword evidence="9" id="KW-1185">Reference proteome</keyword>
<dbReference type="InterPro" id="IPR022907">
    <property type="entry name" value="VapC_family"/>
</dbReference>
<dbReference type="Gene3D" id="3.40.50.1010">
    <property type="entry name" value="5'-nuclease"/>
    <property type="match status" value="1"/>
</dbReference>
<dbReference type="GO" id="GO:0004540">
    <property type="term" value="F:RNA nuclease activity"/>
    <property type="evidence" value="ECO:0007669"/>
    <property type="project" value="InterPro"/>
</dbReference>
<evidence type="ECO:0000256" key="6">
    <source>
        <dbReference type="HAMAP-Rule" id="MF_00265"/>
    </source>
</evidence>
<feature type="domain" description="PIN" evidence="7">
    <location>
        <begin position="4"/>
        <end position="123"/>
    </location>
</feature>
<proteinExistence type="inferred from homology"/>
<feature type="binding site" evidence="6">
    <location>
        <position position="100"/>
    </location>
    <ligand>
        <name>Mg(2+)</name>
        <dbReference type="ChEBI" id="CHEBI:18420"/>
    </ligand>
</feature>
<dbReference type="Proteomes" id="UP001163687">
    <property type="component" value="Chromosome"/>
</dbReference>
<dbReference type="KEGG" id="cmic:caldi_08200"/>
<keyword evidence="4 6" id="KW-0378">Hydrolase</keyword>
<dbReference type="EMBL" id="AP025628">
    <property type="protein sequence ID" value="BDG59730.1"/>
    <property type="molecule type" value="Genomic_DNA"/>
</dbReference>
<evidence type="ECO:0000256" key="4">
    <source>
        <dbReference type="ARBA" id="ARBA00022801"/>
    </source>
</evidence>
<evidence type="ECO:0000256" key="5">
    <source>
        <dbReference type="ARBA" id="ARBA00022842"/>
    </source>
</evidence>
<dbReference type="PANTHER" id="PTHR35901">
    <property type="entry name" value="RIBONUCLEASE VAPC3"/>
    <property type="match status" value="1"/>
</dbReference>
<evidence type="ECO:0000256" key="2">
    <source>
        <dbReference type="ARBA" id="ARBA00022722"/>
    </source>
</evidence>
<comment type="cofactor">
    <cofactor evidence="6">
        <name>Mg(2+)</name>
        <dbReference type="ChEBI" id="CHEBI:18420"/>
    </cofactor>
</comment>
<dbReference type="RefSeq" id="WP_264843832.1">
    <property type="nucleotide sequence ID" value="NZ_AP025628.1"/>
</dbReference>
<keyword evidence="8" id="KW-0238">DNA-binding</keyword>